<dbReference type="EMBL" id="CM042049">
    <property type="protein sequence ID" value="KAI3748949.1"/>
    <property type="molecule type" value="Genomic_DNA"/>
</dbReference>
<sequence>MSSSCYLCLLLLLMSFFHFCLSTQIFNHVLCKDVERQALLDFKHGLIDPANKLASWMGEEKECCSWAGIVCDNFTGHVHQIRLHGLDGHCYLRYYNIDKGDEEVSKQMLGGDLSPSLLQLQQLVHLDLSCNDFGGIQVPRFMGSLKNLRYLNLSSSNFGGIIPPQLGNLLKLEVLDLRKSLDDGFDIEWTWNMQWLSSLRLVNYLDMSGRVLRGTFDWFQVINTLPSLTELHLSGCQLSHAHPHVSTLNITSLSLLDLSFNDFSNIPVPRWIFGITSLVSLDLSWCGFQGLPHNSIDSFRNLTSLKLLHISANDFMSSSSVLKGLSGSNLISLDISDSDVSSSQLVALHNLTSLHSLHLSGNQLTKAIPKSLGNFCNLREIDLSSNNFQTNSLTYLLESFFECKSPSLESLFLQSSQLSGHLPVQLGQLIHLVNLDLEDNSIDGIIPDSIRGLSMLEMLDLSFNSLNGSLPASLCQLSKLDQLDLSHNQLDGNLPDCLSHLLKMNLLDLSDNQLSGSLPASLGQISELDRLDLSYNLLNGNLPDSLCQLSKLDLLDLSNNQLNGSLPDCLGQLLKLDQLDLSYNQLNGGLPHSLGQLSKLNSLDLSNNQLNGSLPHSLGQLPKLETLDLSSNLLTGDVTEAHFANLTGLKYLNGKGNNLIFRPQLANWIPPFQLQSLYLNSWGLGPQFPMWLQSQRELRDLDISNTNILAPLPHLFWRSFPNLTYLDMSQNHIQGTLFGVPPTVDTLILSSNNFTGPLPDLSNGSNLKALDLSYNSFVGSLHSLCPYDRNWIVLLSLGNNHLTGVVPECWVNWPLLEILNLENNNLSGEIPRTLGFLPQLYSLNMRGNKLSGRLPASLTYLTGLVLLQLGRNELVGFIPTWLGTELSSLTSLDLRSNNFDGNIPQELCYLTKIHILDLAHNNLSGNIPRCFNNFAALSGKESDQVVSYAFGSNRTNPYLVSESLVMKGREDIYNSILGLVMMIDLSSNNFVGHIPSELTVLQELKSLNLSRNQLTGRIPEKIGDMKSLESFDLSMNKLSGELPMSLSSLSFLSNFNASNNNFTGRIPSSTQLQTCDESSFFGNNLCGDPLTKPCVVTVPYRDQEENDGSHGADWGLIVSMVLGFVAGFWIIVGPLIVSRSWRIAYFGFLMRVGYMVYDVIHKYCCN</sequence>
<dbReference type="Proteomes" id="UP001055879">
    <property type="component" value="Linkage Group LG03"/>
</dbReference>
<proteinExistence type="predicted"/>
<gene>
    <name evidence="1" type="ORF">L6452_12411</name>
</gene>
<evidence type="ECO:0000313" key="2">
    <source>
        <dbReference type="Proteomes" id="UP001055879"/>
    </source>
</evidence>
<accession>A0ACB9DQI6</accession>
<name>A0ACB9DQI6_ARCLA</name>
<comment type="caution">
    <text evidence="1">The sequence shown here is derived from an EMBL/GenBank/DDBJ whole genome shotgun (WGS) entry which is preliminary data.</text>
</comment>
<reference evidence="2" key="1">
    <citation type="journal article" date="2022" name="Mol. Ecol. Resour.">
        <title>The genomes of chicory, endive, great burdock and yacon provide insights into Asteraceae palaeo-polyploidization history and plant inulin production.</title>
        <authorList>
            <person name="Fan W."/>
            <person name="Wang S."/>
            <person name="Wang H."/>
            <person name="Wang A."/>
            <person name="Jiang F."/>
            <person name="Liu H."/>
            <person name="Zhao H."/>
            <person name="Xu D."/>
            <person name="Zhang Y."/>
        </authorList>
    </citation>
    <scope>NUCLEOTIDE SEQUENCE [LARGE SCALE GENOMIC DNA]</scope>
    <source>
        <strain evidence="2">cv. Niubang</strain>
    </source>
</reference>
<reference evidence="1 2" key="2">
    <citation type="journal article" date="2022" name="Mol. Ecol. Resour.">
        <title>The genomes of chicory, endive, great burdock and yacon provide insights into Asteraceae paleo-polyploidization history and plant inulin production.</title>
        <authorList>
            <person name="Fan W."/>
            <person name="Wang S."/>
            <person name="Wang H."/>
            <person name="Wang A."/>
            <person name="Jiang F."/>
            <person name="Liu H."/>
            <person name="Zhao H."/>
            <person name="Xu D."/>
            <person name="Zhang Y."/>
        </authorList>
    </citation>
    <scope>NUCLEOTIDE SEQUENCE [LARGE SCALE GENOMIC DNA]</scope>
    <source>
        <strain evidence="2">cv. Niubang</strain>
    </source>
</reference>
<organism evidence="1 2">
    <name type="scientific">Arctium lappa</name>
    <name type="common">Greater burdock</name>
    <name type="synonym">Lappa major</name>
    <dbReference type="NCBI Taxonomy" id="4217"/>
    <lineage>
        <taxon>Eukaryota</taxon>
        <taxon>Viridiplantae</taxon>
        <taxon>Streptophyta</taxon>
        <taxon>Embryophyta</taxon>
        <taxon>Tracheophyta</taxon>
        <taxon>Spermatophyta</taxon>
        <taxon>Magnoliopsida</taxon>
        <taxon>eudicotyledons</taxon>
        <taxon>Gunneridae</taxon>
        <taxon>Pentapetalae</taxon>
        <taxon>asterids</taxon>
        <taxon>campanulids</taxon>
        <taxon>Asterales</taxon>
        <taxon>Asteraceae</taxon>
        <taxon>Carduoideae</taxon>
        <taxon>Cardueae</taxon>
        <taxon>Arctiinae</taxon>
        <taxon>Arctium</taxon>
    </lineage>
</organism>
<keyword evidence="2" id="KW-1185">Reference proteome</keyword>
<protein>
    <submittedName>
        <fullName evidence="1">Uncharacterized protein</fullName>
    </submittedName>
</protein>
<evidence type="ECO:0000313" key="1">
    <source>
        <dbReference type="EMBL" id="KAI3748949.1"/>
    </source>
</evidence>